<dbReference type="InterPro" id="IPR002013">
    <property type="entry name" value="SAC_dom"/>
</dbReference>
<dbReference type="STRING" id="4155.A0A022Q469"/>
<comment type="catalytic activity">
    <reaction evidence="5">
        <text>a 1,2-diacyl-sn-glycero-3-phospho-(1D-myo-inositol-3,5-bisphosphate) + H2O = a 1,2-diacyl-sn-glycero-3-phospho-(1D-myo-inositol-3-phosphate) + phosphate</text>
        <dbReference type="Rhea" id="RHEA:32955"/>
        <dbReference type="ChEBI" id="CHEBI:15377"/>
        <dbReference type="ChEBI" id="CHEBI:43474"/>
        <dbReference type="ChEBI" id="CHEBI:57923"/>
        <dbReference type="ChEBI" id="CHEBI:58088"/>
    </reaction>
</comment>
<evidence type="ECO:0000313" key="9">
    <source>
        <dbReference type="Proteomes" id="UP000030748"/>
    </source>
</evidence>
<name>A0A022Q469_ERYGU</name>
<dbReference type="GO" id="GO:0046856">
    <property type="term" value="P:phosphatidylinositol dephosphorylation"/>
    <property type="evidence" value="ECO:0007669"/>
    <property type="project" value="InterPro"/>
</dbReference>
<evidence type="ECO:0000256" key="1">
    <source>
        <dbReference type="ARBA" id="ARBA00004148"/>
    </source>
</evidence>
<dbReference type="PANTHER" id="PTHR45738:SF5">
    <property type="entry name" value="POLYPHOSPHOINOSITIDE PHOSPHATASE"/>
    <property type="match status" value="1"/>
</dbReference>
<evidence type="ECO:0000256" key="4">
    <source>
        <dbReference type="ARBA" id="ARBA00023136"/>
    </source>
</evidence>
<dbReference type="AlphaFoldDB" id="A0A022Q469"/>
<dbReference type="InterPro" id="IPR043573">
    <property type="entry name" value="Fig4-like"/>
</dbReference>
<comment type="subcellular location">
    <subcellularLocation>
        <location evidence="1">Vacuole membrane</location>
        <topology evidence="1">Peripheral membrane protein</topology>
    </subcellularLocation>
</comment>
<reference evidence="8 9" key="1">
    <citation type="journal article" date="2013" name="Proc. Natl. Acad. Sci. U.S.A.">
        <title>Fine-scale variation in meiotic recombination in Mimulus inferred from population shotgun sequencing.</title>
        <authorList>
            <person name="Hellsten U."/>
            <person name="Wright K.M."/>
            <person name="Jenkins J."/>
            <person name="Shu S."/>
            <person name="Yuan Y."/>
            <person name="Wessler S.R."/>
            <person name="Schmutz J."/>
            <person name="Willis J.H."/>
            <person name="Rokhsar D.S."/>
        </authorList>
    </citation>
    <scope>NUCLEOTIDE SEQUENCE [LARGE SCALE GENOMIC DNA]</scope>
    <source>
        <strain evidence="9">cv. DUN x IM62</strain>
    </source>
</reference>
<gene>
    <name evidence="8" type="ORF">MIMGU_mgv11b013888mg</name>
</gene>
<feature type="domain" description="SAC" evidence="7">
    <location>
        <begin position="58"/>
        <end position="102"/>
    </location>
</feature>
<evidence type="ECO:0000256" key="3">
    <source>
        <dbReference type="ARBA" id="ARBA00022801"/>
    </source>
</evidence>
<protein>
    <recommendedName>
        <fullName evidence="7">SAC domain-containing protein</fullName>
    </recommendedName>
</protein>
<keyword evidence="4" id="KW-0472">Membrane</keyword>
<dbReference type="Proteomes" id="UP000030748">
    <property type="component" value="Unassembled WGS sequence"/>
</dbReference>
<evidence type="ECO:0000256" key="6">
    <source>
        <dbReference type="ARBA" id="ARBA00023464"/>
    </source>
</evidence>
<dbReference type="GO" id="GO:0005774">
    <property type="term" value="C:vacuolar membrane"/>
    <property type="evidence" value="ECO:0007669"/>
    <property type="project" value="UniProtKB-SubCell"/>
</dbReference>
<keyword evidence="3" id="KW-0378">Hydrolase</keyword>
<accession>A0A022Q469</accession>
<keyword evidence="9" id="KW-1185">Reference proteome</keyword>
<evidence type="ECO:0000259" key="7">
    <source>
        <dbReference type="Pfam" id="PF02383"/>
    </source>
</evidence>
<dbReference type="EMBL" id="KI632191">
    <property type="protein sequence ID" value="EYU22796.1"/>
    <property type="molecule type" value="Genomic_DNA"/>
</dbReference>
<dbReference type="Pfam" id="PF02383">
    <property type="entry name" value="Syja_N"/>
    <property type="match status" value="1"/>
</dbReference>
<evidence type="ECO:0000256" key="5">
    <source>
        <dbReference type="ARBA" id="ARBA00023337"/>
    </source>
</evidence>
<organism evidence="8 9">
    <name type="scientific">Erythranthe guttata</name>
    <name type="common">Yellow monkey flower</name>
    <name type="synonym">Mimulus guttatus</name>
    <dbReference type="NCBI Taxonomy" id="4155"/>
    <lineage>
        <taxon>Eukaryota</taxon>
        <taxon>Viridiplantae</taxon>
        <taxon>Streptophyta</taxon>
        <taxon>Embryophyta</taxon>
        <taxon>Tracheophyta</taxon>
        <taxon>Spermatophyta</taxon>
        <taxon>Magnoliopsida</taxon>
        <taxon>eudicotyledons</taxon>
        <taxon>Gunneridae</taxon>
        <taxon>Pentapetalae</taxon>
        <taxon>asterids</taxon>
        <taxon>lamiids</taxon>
        <taxon>Lamiales</taxon>
        <taxon>Phrymaceae</taxon>
        <taxon>Erythranthe</taxon>
    </lineage>
</organism>
<proteinExistence type="predicted"/>
<keyword evidence="2" id="KW-0926">Vacuole</keyword>
<dbReference type="GO" id="GO:0043813">
    <property type="term" value="F:phosphatidylinositol-3,5-bisphosphate 5-phosphatase activity"/>
    <property type="evidence" value="ECO:0007669"/>
    <property type="project" value="InterPro"/>
</dbReference>
<comment type="subunit">
    <text evidence="6">Component of the PI(3,5)P2 regulatory complex at least composed of ATG18, SAC/FIG4, FAB1 and VAC14.</text>
</comment>
<evidence type="ECO:0000256" key="2">
    <source>
        <dbReference type="ARBA" id="ARBA00022554"/>
    </source>
</evidence>
<dbReference type="PANTHER" id="PTHR45738">
    <property type="entry name" value="POLYPHOSPHOINOSITIDE PHOSPHATASE"/>
    <property type="match status" value="1"/>
</dbReference>
<evidence type="ECO:0000313" key="8">
    <source>
        <dbReference type="EMBL" id="EYU22796.1"/>
    </source>
</evidence>
<sequence>MEPSDLNIGEDPIVKSLLQRIAQGNRSTVIRSAFLCYINCLLSSCSLMIFCSCPLLYIIGCIKLLESYYLILVTRRGQIGSVCGHAIYSIDESQIITIPHVSVQTDIAHSKTELL</sequence>